<keyword evidence="2" id="KW-0812">Transmembrane</keyword>
<protein>
    <recommendedName>
        <fullName evidence="6">LPXTG-motif cell wall anchor domain protein</fullName>
    </recommendedName>
</protein>
<feature type="chain" id="PRO_5032954737" description="LPXTG-motif cell wall anchor domain protein" evidence="3">
    <location>
        <begin position="26"/>
        <end position="249"/>
    </location>
</feature>
<sequence length="249" mass="26164">MKRKTITMICLMLLMLCFCTADVFAMEDSKAVAGKKVFSLGAHTYISEIADGHAVVVAGDGTRFELKGEGIDGLYLCIIELLEGDDAYEWLGSELKSNGEMQEAYAVLLMNGAGEYVTADKDFTVTIQVKASGKGLKVWHVEPNGNKTALQPVKGDHLSVIGTKTDYYAVVRGDSSGEGAPGENVPGGNTSGSHVSGSNVSSGAFGVIKTGDNAGVFLWGLLVIVGAAGCVAGVKSKKRDIHMRNSGHK</sequence>
<dbReference type="RefSeq" id="WP_154321950.1">
    <property type="nucleotide sequence ID" value="NZ_CP045695.1"/>
</dbReference>
<proteinExistence type="predicted"/>
<evidence type="ECO:0000313" key="4">
    <source>
        <dbReference type="EMBL" id="MSS39815.1"/>
    </source>
</evidence>
<keyword evidence="2" id="KW-1133">Transmembrane helix</keyword>
<accession>A0A844FAT6</accession>
<feature type="region of interest" description="Disordered" evidence="1">
    <location>
        <begin position="177"/>
        <end position="196"/>
    </location>
</feature>
<comment type="caution">
    <text evidence="4">The sequence shown here is derived from an EMBL/GenBank/DDBJ whole genome shotgun (WGS) entry which is preliminary data.</text>
</comment>
<gene>
    <name evidence="4" type="ORF">FYJ37_05485</name>
</gene>
<feature type="signal peptide" evidence="3">
    <location>
        <begin position="1"/>
        <end position="25"/>
    </location>
</feature>
<evidence type="ECO:0008006" key="6">
    <source>
        <dbReference type="Google" id="ProtNLM"/>
    </source>
</evidence>
<evidence type="ECO:0000256" key="3">
    <source>
        <dbReference type="SAM" id="SignalP"/>
    </source>
</evidence>
<keyword evidence="2" id="KW-0472">Membrane</keyword>
<name>A0A844FAT6_CLOSV</name>
<evidence type="ECO:0000256" key="1">
    <source>
        <dbReference type="SAM" id="MobiDB-lite"/>
    </source>
</evidence>
<dbReference type="EMBL" id="VUMB01000009">
    <property type="protein sequence ID" value="MSS39815.1"/>
    <property type="molecule type" value="Genomic_DNA"/>
</dbReference>
<organism evidence="4 5">
    <name type="scientific">Clostridium scindens (strain JCM 10418 / VPI 12708)</name>
    <dbReference type="NCBI Taxonomy" id="29347"/>
    <lineage>
        <taxon>Bacteria</taxon>
        <taxon>Bacillati</taxon>
        <taxon>Bacillota</taxon>
        <taxon>Clostridia</taxon>
        <taxon>Lachnospirales</taxon>
        <taxon>Lachnospiraceae</taxon>
    </lineage>
</organism>
<feature type="compositionally biased region" description="Low complexity" evidence="1">
    <location>
        <begin position="187"/>
        <end position="196"/>
    </location>
</feature>
<evidence type="ECO:0000256" key="2">
    <source>
        <dbReference type="SAM" id="Phobius"/>
    </source>
</evidence>
<dbReference type="Proteomes" id="UP000462363">
    <property type="component" value="Unassembled WGS sequence"/>
</dbReference>
<keyword evidence="3" id="KW-0732">Signal</keyword>
<evidence type="ECO:0000313" key="5">
    <source>
        <dbReference type="Proteomes" id="UP000462363"/>
    </source>
</evidence>
<reference evidence="4 5" key="1">
    <citation type="submission" date="2019-08" db="EMBL/GenBank/DDBJ databases">
        <title>In-depth cultivation of the pig gut microbiome towards novel bacterial diversity and tailored functional studies.</title>
        <authorList>
            <person name="Wylensek D."/>
            <person name="Hitch T.C.A."/>
            <person name="Clavel T."/>
        </authorList>
    </citation>
    <scope>NUCLEOTIDE SEQUENCE [LARGE SCALE GENOMIC DNA]</scope>
    <source>
        <strain evidence="4 5">BL-389-WT-3D</strain>
    </source>
</reference>
<feature type="transmembrane region" description="Helical" evidence="2">
    <location>
        <begin position="216"/>
        <end position="234"/>
    </location>
</feature>
<dbReference type="AlphaFoldDB" id="A0A844FAT6"/>